<dbReference type="GO" id="GO:0004222">
    <property type="term" value="F:metalloendopeptidase activity"/>
    <property type="evidence" value="ECO:0007669"/>
    <property type="project" value="UniProtKB-UniRule"/>
</dbReference>
<evidence type="ECO:0000313" key="4">
    <source>
        <dbReference type="Proteomes" id="UP000077069"/>
    </source>
</evidence>
<dbReference type="InParanoid" id="A0A177CWJ9"/>
<dbReference type="InterPro" id="IPR001506">
    <property type="entry name" value="Peptidase_M12A"/>
</dbReference>
<organism evidence="3 4">
    <name type="scientific">Paraphaeosphaeria sporulosa</name>
    <dbReference type="NCBI Taxonomy" id="1460663"/>
    <lineage>
        <taxon>Eukaryota</taxon>
        <taxon>Fungi</taxon>
        <taxon>Dikarya</taxon>
        <taxon>Ascomycota</taxon>
        <taxon>Pezizomycotina</taxon>
        <taxon>Dothideomycetes</taxon>
        <taxon>Pleosporomycetidae</taxon>
        <taxon>Pleosporales</taxon>
        <taxon>Massarineae</taxon>
        <taxon>Didymosphaeriaceae</taxon>
        <taxon>Paraphaeosphaeria</taxon>
    </lineage>
</organism>
<dbReference type="PRINTS" id="PR00480">
    <property type="entry name" value="ASTACIN"/>
</dbReference>
<keyword evidence="1" id="KW-0645">Protease</keyword>
<keyword evidence="4" id="KW-1185">Reference proteome</keyword>
<keyword evidence="1" id="KW-0479">Metal-binding</keyword>
<sequence length="427" mass="47638">MKLFTQILGCAATTQLVSAIISPIYQPHNFSTGNTSLSTSNHANHTRRYAEYLSSGYSMNLRVSPWPMRSSLWHIDTGYLRTIPYCFVDQRSYEKIGDTGGFCKIRGALGVWAEALNGGADAISGHALGFRFPAKDEGFCCTNYRYGAENQPRADSDFQCDWDHDKWPSDTLAVHWVDEVKSGGIAASATIGYVRTGDPYERPGRHWIRVSDGASPGDIAHEVGHAVGMAHEHQRWDRDDHVEFRCANLVGMSDIINHYRVAAKVDYATASKALCEDQLTAEKWFAPSAEYVRGAGLDVNTKPKFDGPGGFDVDSIMLYDSYSFSKAGYQVNVGTSVLVAIERDADGNKVPGSEKMFPRNTKPSPKDVEFVKTFYPWDAEKYQEYRKAHPEHGDGRKRERDVFSEIILGVIPAHWGCKVEKSKPKLE</sequence>
<keyword evidence="1" id="KW-0378">Hydrolase</keyword>
<keyword evidence="1" id="KW-0732">Signal</keyword>
<dbReference type="GO" id="GO:0046872">
    <property type="term" value="F:metal ion binding"/>
    <property type="evidence" value="ECO:0007669"/>
    <property type="project" value="UniProtKB-KW"/>
</dbReference>
<evidence type="ECO:0000256" key="1">
    <source>
        <dbReference type="RuleBase" id="RU361183"/>
    </source>
</evidence>
<dbReference type="Gene3D" id="3.40.390.10">
    <property type="entry name" value="Collagenase (Catalytic Domain)"/>
    <property type="match status" value="1"/>
</dbReference>
<dbReference type="GeneID" id="28765815"/>
<keyword evidence="1" id="KW-0482">Metalloprotease</keyword>
<dbReference type="SUPFAM" id="SSF55486">
    <property type="entry name" value="Metalloproteases ('zincins'), catalytic domain"/>
    <property type="match status" value="1"/>
</dbReference>
<dbReference type="OrthoDB" id="291007at2759"/>
<name>A0A177CWJ9_9PLEO</name>
<dbReference type="EMBL" id="KV441548">
    <property type="protein sequence ID" value="OAG11197.1"/>
    <property type="molecule type" value="Genomic_DNA"/>
</dbReference>
<dbReference type="InterPro" id="IPR024079">
    <property type="entry name" value="MetalloPept_cat_dom_sf"/>
</dbReference>
<dbReference type="STRING" id="1460663.A0A177CWJ9"/>
<evidence type="ECO:0000313" key="3">
    <source>
        <dbReference type="EMBL" id="OAG11197.1"/>
    </source>
</evidence>
<dbReference type="RefSeq" id="XP_018041562.1">
    <property type="nucleotide sequence ID" value="XM_018182329.1"/>
</dbReference>
<dbReference type="EC" id="3.4.24.-" evidence="1"/>
<reference evidence="3 4" key="1">
    <citation type="submission" date="2016-05" db="EMBL/GenBank/DDBJ databases">
        <title>Comparative analysis of secretome profiles of manganese(II)-oxidizing ascomycete fungi.</title>
        <authorList>
            <consortium name="DOE Joint Genome Institute"/>
            <person name="Zeiner C.A."/>
            <person name="Purvine S.O."/>
            <person name="Zink E.M."/>
            <person name="Wu S."/>
            <person name="Pasa-Tolic L."/>
            <person name="Chaput D.L."/>
            <person name="Haridas S."/>
            <person name="Grigoriev I.V."/>
            <person name="Santelli C.M."/>
            <person name="Hansel C.M."/>
        </authorList>
    </citation>
    <scope>NUCLEOTIDE SEQUENCE [LARGE SCALE GENOMIC DNA]</scope>
    <source>
        <strain evidence="3 4">AP3s5-JAC2a</strain>
    </source>
</reference>
<feature type="signal peptide" evidence="1">
    <location>
        <begin position="1"/>
        <end position="19"/>
    </location>
</feature>
<dbReference type="Pfam" id="PF01400">
    <property type="entry name" value="Astacin"/>
    <property type="match status" value="1"/>
</dbReference>
<dbReference type="GO" id="GO:0006508">
    <property type="term" value="P:proteolysis"/>
    <property type="evidence" value="ECO:0007669"/>
    <property type="project" value="UniProtKB-KW"/>
</dbReference>
<proteinExistence type="predicted"/>
<keyword evidence="1" id="KW-0862">Zinc</keyword>
<evidence type="ECO:0000259" key="2">
    <source>
        <dbReference type="Pfam" id="PF01400"/>
    </source>
</evidence>
<accession>A0A177CWJ9</accession>
<comment type="cofactor">
    <cofactor evidence="1">
        <name>Zn(2+)</name>
        <dbReference type="ChEBI" id="CHEBI:29105"/>
    </cofactor>
    <text evidence="1">Binds 1 zinc ion per subunit.</text>
</comment>
<feature type="chain" id="PRO_5033107837" description="Metalloendopeptidase" evidence="1">
    <location>
        <begin position="20"/>
        <end position="427"/>
    </location>
</feature>
<dbReference type="Proteomes" id="UP000077069">
    <property type="component" value="Unassembled WGS sequence"/>
</dbReference>
<dbReference type="PANTHER" id="PTHR10127">
    <property type="entry name" value="DISCOIDIN, CUB, EGF, LAMININ , AND ZINC METALLOPROTEASE DOMAIN CONTAINING"/>
    <property type="match status" value="1"/>
</dbReference>
<protein>
    <recommendedName>
        <fullName evidence="1">Metalloendopeptidase</fullName>
        <ecNumber evidence="1">3.4.24.-</ecNumber>
    </recommendedName>
</protein>
<dbReference type="PANTHER" id="PTHR10127:SF850">
    <property type="entry name" value="METALLOENDOPEPTIDASE"/>
    <property type="match status" value="1"/>
</dbReference>
<feature type="domain" description="Peptidase M12A" evidence="2">
    <location>
        <begin position="216"/>
        <end position="249"/>
    </location>
</feature>
<gene>
    <name evidence="3" type="ORF">CC84DRAFT_1210870</name>
</gene>
<dbReference type="AlphaFoldDB" id="A0A177CWJ9"/>